<reference evidence="16 17" key="1">
    <citation type="journal article" date="2016" name="Nat. Commun.">
        <title>Thousands of microbial genomes shed light on interconnected biogeochemical processes in an aquifer system.</title>
        <authorList>
            <person name="Anantharaman K."/>
            <person name="Brown C.T."/>
            <person name="Hug L.A."/>
            <person name="Sharon I."/>
            <person name="Castelle C.J."/>
            <person name="Probst A.J."/>
            <person name="Thomas B.C."/>
            <person name="Singh A."/>
            <person name="Wilkins M.J."/>
            <person name="Karaoz U."/>
            <person name="Brodie E.L."/>
            <person name="Williams K.H."/>
            <person name="Hubbard S.S."/>
            <person name="Banfield J.F."/>
        </authorList>
    </citation>
    <scope>NUCLEOTIDE SEQUENCE [LARGE SCALE GENOMIC DNA]</scope>
</reference>
<dbReference type="SUPFAM" id="SSF52374">
    <property type="entry name" value="Nucleotidylyl transferase"/>
    <property type="match status" value="1"/>
</dbReference>
<keyword evidence="6" id="KW-0963">Cytoplasm</keyword>
<gene>
    <name evidence="16" type="ORF">A2415_03415</name>
</gene>
<evidence type="ECO:0000313" key="16">
    <source>
        <dbReference type="EMBL" id="OGC69596.1"/>
    </source>
</evidence>
<dbReference type="Gene3D" id="3.40.50.620">
    <property type="entry name" value="HUPs"/>
    <property type="match status" value="1"/>
</dbReference>
<dbReference type="Pfam" id="PF09334">
    <property type="entry name" value="tRNA-synt_1g"/>
    <property type="match status" value="1"/>
</dbReference>
<evidence type="ECO:0000259" key="15">
    <source>
        <dbReference type="Pfam" id="PF09334"/>
    </source>
</evidence>
<evidence type="ECO:0000256" key="8">
    <source>
        <dbReference type="ARBA" id="ARBA00022741"/>
    </source>
</evidence>
<evidence type="ECO:0000256" key="2">
    <source>
        <dbReference type="ARBA" id="ARBA00004496"/>
    </source>
</evidence>
<keyword evidence="9 14" id="KW-0067">ATP-binding</keyword>
<evidence type="ECO:0000256" key="3">
    <source>
        <dbReference type="ARBA" id="ARBA00008258"/>
    </source>
</evidence>
<feature type="domain" description="Methionyl/Leucyl tRNA synthetase" evidence="15">
    <location>
        <begin position="5"/>
        <end position="406"/>
    </location>
</feature>
<dbReference type="PRINTS" id="PR01041">
    <property type="entry name" value="TRNASYNTHMET"/>
</dbReference>
<evidence type="ECO:0000313" key="17">
    <source>
        <dbReference type="Proteomes" id="UP000179113"/>
    </source>
</evidence>
<dbReference type="Proteomes" id="UP000179113">
    <property type="component" value="Unassembled WGS sequence"/>
</dbReference>
<dbReference type="FunFam" id="2.20.28.20:FF:000001">
    <property type="entry name" value="Methionine--tRNA ligase"/>
    <property type="match status" value="1"/>
</dbReference>
<dbReference type="EMBL" id="MEWA01000019">
    <property type="protein sequence ID" value="OGC69596.1"/>
    <property type="molecule type" value="Genomic_DNA"/>
</dbReference>
<comment type="subcellular location">
    <subcellularLocation>
        <location evidence="2">Cytoplasm</location>
    </subcellularLocation>
</comment>
<dbReference type="InterPro" id="IPR029038">
    <property type="entry name" value="MetRS_Zn"/>
</dbReference>
<dbReference type="NCBIfam" id="TIGR00398">
    <property type="entry name" value="metG"/>
    <property type="match status" value="1"/>
</dbReference>
<dbReference type="PANTHER" id="PTHR45765:SF1">
    <property type="entry name" value="METHIONINE--TRNA LIGASE, CYTOPLASMIC"/>
    <property type="match status" value="1"/>
</dbReference>
<evidence type="ECO:0000256" key="13">
    <source>
        <dbReference type="ARBA" id="ARBA00047364"/>
    </source>
</evidence>
<keyword evidence="11 14" id="KW-0030">Aminoacyl-tRNA synthetase</keyword>
<dbReference type="InterPro" id="IPR001412">
    <property type="entry name" value="aa-tRNA-synth_I_CS"/>
</dbReference>
<evidence type="ECO:0000256" key="7">
    <source>
        <dbReference type="ARBA" id="ARBA00022598"/>
    </source>
</evidence>
<comment type="function">
    <text evidence="1">Is required not only for elongation of protein synthesis but also for the initiation of all mRNA translation through initiator tRNA(fMet) aminoacylation.</text>
</comment>
<comment type="catalytic activity">
    <reaction evidence="13">
        <text>tRNA(Met) + L-methionine + ATP = L-methionyl-tRNA(Met) + AMP + diphosphate</text>
        <dbReference type="Rhea" id="RHEA:13481"/>
        <dbReference type="Rhea" id="RHEA-COMP:9667"/>
        <dbReference type="Rhea" id="RHEA-COMP:9698"/>
        <dbReference type="ChEBI" id="CHEBI:30616"/>
        <dbReference type="ChEBI" id="CHEBI:33019"/>
        <dbReference type="ChEBI" id="CHEBI:57844"/>
        <dbReference type="ChEBI" id="CHEBI:78442"/>
        <dbReference type="ChEBI" id="CHEBI:78530"/>
        <dbReference type="ChEBI" id="CHEBI:456215"/>
        <dbReference type="EC" id="6.1.1.10"/>
    </reaction>
</comment>
<keyword evidence="10 14" id="KW-0648">Protein biosynthesis</keyword>
<name>A0A1F4WJN9_UNCKA</name>
<dbReference type="InterPro" id="IPR033911">
    <property type="entry name" value="MetRS_core"/>
</dbReference>
<dbReference type="InterPro" id="IPR023458">
    <property type="entry name" value="Met-tRNA_ligase_1"/>
</dbReference>
<proteinExistence type="inferred from homology"/>
<dbReference type="SUPFAM" id="SSF57770">
    <property type="entry name" value="Methionyl-tRNA synthetase (MetRS), Zn-domain"/>
    <property type="match status" value="1"/>
</dbReference>
<evidence type="ECO:0000256" key="9">
    <source>
        <dbReference type="ARBA" id="ARBA00022840"/>
    </source>
</evidence>
<sequence>MHKKVLIGVAWPYVNGELHIGHLAGYLLPADICARYNRAVGNDVLMVSGSDCFGTPITLEADKRKVSPAEIVEEYHKKDTELFQDVLGLTYDLYTLTNHPNHIKITQDFFVKMLEEGYIFIDSTNQYFSPKENRFLPDRYVVGECPFCGFKDSRSDQCDTCGKLISHGELINPRSTLSGDLVEIKATEHYFIDWKKLQDKLEKYVDLTGPNWKDWVNKETQGWLKEGLQPRAITRDLDWGVPIPTDRIPEDKLIKNADSKRIYVWFDAVIGYYSASVLWSTQNGKDWKDFWFGENLKHYYFMGKDNLVFHALFWPGQLMTFNPDLHLPDLVSINMFLNFEGKQFSKSRGVSLKIQDIINDYGNDLVRFYLTLIMPEVRDSSFVWEDFFEKVNGVLVANLGNFIHRSLSLAKGHEFSKVYDINEDTYNAINSAFTKSRNHLENCEFRNYLDDILELAAYGNALVDQRKVWELKKNNVDHFEETMTQLLAIVAALGYLLNPLLPEGSARLGEYIGFNGFNLWPVEGTELESIQKIVRDIRISDELKPLFTKIDRS</sequence>
<evidence type="ECO:0000256" key="10">
    <source>
        <dbReference type="ARBA" id="ARBA00022917"/>
    </source>
</evidence>
<comment type="similarity">
    <text evidence="3">Belongs to the class-I aminoacyl-tRNA synthetase family. MetG type 1 subfamily.</text>
</comment>
<accession>A0A1F4WJN9</accession>
<evidence type="ECO:0000256" key="14">
    <source>
        <dbReference type="RuleBase" id="RU363039"/>
    </source>
</evidence>
<dbReference type="InterPro" id="IPR014758">
    <property type="entry name" value="Met-tRNA_synth"/>
</dbReference>
<dbReference type="GO" id="GO:0005524">
    <property type="term" value="F:ATP binding"/>
    <property type="evidence" value="ECO:0007669"/>
    <property type="project" value="UniProtKB-KW"/>
</dbReference>
<evidence type="ECO:0000256" key="5">
    <source>
        <dbReference type="ARBA" id="ARBA00018753"/>
    </source>
</evidence>
<dbReference type="EC" id="6.1.1.10" evidence="4"/>
<dbReference type="GO" id="GO:0006431">
    <property type="term" value="P:methionyl-tRNA aminoacylation"/>
    <property type="evidence" value="ECO:0007669"/>
    <property type="project" value="InterPro"/>
</dbReference>
<evidence type="ECO:0000256" key="6">
    <source>
        <dbReference type="ARBA" id="ARBA00022490"/>
    </source>
</evidence>
<evidence type="ECO:0000256" key="11">
    <source>
        <dbReference type="ARBA" id="ARBA00023146"/>
    </source>
</evidence>
<dbReference type="Gene3D" id="2.20.28.20">
    <property type="entry name" value="Methionyl-tRNA synthetase, Zn-domain"/>
    <property type="match status" value="1"/>
</dbReference>
<keyword evidence="8 14" id="KW-0547">Nucleotide-binding</keyword>
<dbReference type="InterPro" id="IPR014729">
    <property type="entry name" value="Rossmann-like_a/b/a_fold"/>
</dbReference>
<organism evidence="16 17">
    <name type="scientific">candidate division WWE3 bacterium RIFOXYC1_FULL_39_7</name>
    <dbReference type="NCBI Taxonomy" id="1802643"/>
    <lineage>
        <taxon>Bacteria</taxon>
        <taxon>Katanobacteria</taxon>
    </lineage>
</organism>
<protein>
    <recommendedName>
        <fullName evidence="5">Methionine--tRNA ligase</fullName>
        <ecNumber evidence="4">6.1.1.10</ecNumber>
    </recommendedName>
    <alternativeName>
        <fullName evidence="12">Methionyl-tRNA synthetase</fullName>
    </alternativeName>
</protein>
<dbReference type="PANTHER" id="PTHR45765">
    <property type="entry name" value="METHIONINE--TRNA LIGASE"/>
    <property type="match status" value="1"/>
</dbReference>
<dbReference type="GO" id="GO:0005829">
    <property type="term" value="C:cytosol"/>
    <property type="evidence" value="ECO:0007669"/>
    <property type="project" value="TreeGrafter"/>
</dbReference>
<dbReference type="PROSITE" id="PS00178">
    <property type="entry name" value="AA_TRNA_LIGASE_I"/>
    <property type="match status" value="1"/>
</dbReference>
<dbReference type="AlphaFoldDB" id="A0A1F4WJN9"/>
<dbReference type="Gene3D" id="1.10.730.10">
    <property type="entry name" value="Isoleucyl-tRNA Synthetase, Domain 1"/>
    <property type="match status" value="1"/>
</dbReference>
<comment type="caution">
    <text evidence="16">The sequence shown here is derived from an EMBL/GenBank/DDBJ whole genome shotgun (WGS) entry which is preliminary data.</text>
</comment>
<keyword evidence="7 14" id="KW-0436">Ligase</keyword>
<dbReference type="SUPFAM" id="SSF47323">
    <property type="entry name" value="Anticodon-binding domain of a subclass of class I aminoacyl-tRNA synthetases"/>
    <property type="match status" value="1"/>
</dbReference>
<evidence type="ECO:0000256" key="4">
    <source>
        <dbReference type="ARBA" id="ARBA00012838"/>
    </source>
</evidence>
<evidence type="ECO:0000256" key="1">
    <source>
        <dbReference type="ARBA" id="ARBA00003314"/>
    </source>
</evidence>
<dbReference type="InterPro" id="IPR009080">
    <property type="entry name" value="tRNAsynth_Ia_anticodon-bd"/>
</dbReference>
<dbReference type="InterPro" id="IPR015413">
    <property type="entry name" value="Methionyl/Leucyl_tRNA_Synth"/>
</dbReference>
<evidence type="ECO:0000256" key="12">
    <source>
        <dbReference type="ARBA" id="ARBA00030904"/>
    </source>
</evidence>
<dbReference type="GO" id="GO:0004825">
    <property type="term" value="F:methionine-tRNA ligase activity"/>
    <property type="evidence" value="ECO:0007669"/>
    <property type="project" value="UniProtKB-EC"/>
</dbReference>